<dbReference type="GO" id="GO:0004497">
    <property type="term" value="F:monooxygenase activity"/>
    <property type="evidence" value="ECO:0007669"/>
    <property type="project" value="UniProtKB-KW"/>
</dbReference>
<keyword evidence="3" id="KW-1185">Reference proteome</keyword>
<accession>A0A8J3N3H1</accession>
<reference evidence="2" key="1">
    <citation type="submission" date="2020-10" db="EMBL/GenBank/DDBJ databases">
        <title>Taxonomic study of unclassified bacteria belonging to the class Ktedonobacteria.</title>
        <authorList>
            <person name="Yabe S."/>
            <person name="Wang C.M."/>
            <person name="Zheng Y."/>
            <person name="Sakai Y."/>
            <person name="Cavaletti L."/>
            <person name="Monciardini P."/>
            <person name="Donadio S."/>
        </authorList>
    </citation>
    <scope>NUCLEOTIDE SEQUENCE</scope>
    <source>
        <strain evidence="2">ID150040</strain>
    </source>
</reference>
<dbReference type="PANTHER" id="PTHR43244:SF2">
    <property type="entry name" value="CONSERVED HYPOTHETICAL ALANINE AND PROLINE-RICH PROTEIN"/>
    <property type="match status" value="1"/>
</dbReference>
<organism evidence="2 3">
    <name type="scientific">Reticulibacter mediterranei</name>
    <dbReference type="NCBI Taxonomy" id="2778369"/>
    <lineage>
        <taxon>Bacteria</taxon>
        <taxon>Bacillati</taxon>
        <taxon>Chloroflexota</taxon>
        <taxon>Ktedonobacteria</taxon>
        <taxon>Ktedonobacterales</taxon>
        <taxon>Reticulibacteraceae</taxon>
        <taxon>Reticulibacter</taxon>
    </lineage>
</organism>
<dbReference type="InterPro" id="IPR036661">
    <property type="entry name" value="Luciferase-like_sf"/>
</dbReference>
<dbReference type="GO" id="GO:0016705">
    <property type="term" value="F:oxidoreductase activity, acting on paired donors, with incorporation or reduction of molecular oxygen"/>
    <property type="evidence" value="ECO:0007669"/>
    <property type="project" value="InterPro"/>
</dbReference>
<feature type="domain" description="Luciferase-like" evidence="1">
    <location>
        <begin position="15"/>
        <end position="295"/>
    </location>
</feature>
<dbReference type="InterPro" id="IPR011251">
    <property type="entry name" value="Luciferase-like_dom"/>
</dbReference>
<sequence length="321" mass="34370">MAEEKYTKRSLRERVGLTVQSDNPADLVATLIEVEEAGVEQVWVPFGPPWNPDVLTTLAAAAMRTSQLKFGTYIIQVPSRHPVLLAQQVLSFNALAPNRLRLGLGAGSSRAAKSMYGVDIERPLTYLREYVQVLRPLLQQGEVHHQGQIFTTDASLPGSAQVPLYIAALGPGAFRLAGEVADGVLPASCPIPYLLDTAIPALKAVATAAGRPRPVIVANVMVALTGDRSVALEAGRKALAFQTTLPTYRNMFAAAGFSAQEVDTIADSLIESMLVFGDESKIKDRLQELLAAGIDELNIGSVVIADAKQESSHLAHLIGRL</sequence>
<evidence type="ECO:0000313" key="3">
    <source>
        <dbReference type="Proteomes" id="UP000597444"/>
    </source>
</evidence>
<dbReference type="EMBL" id="BNJK01000001">
    <property type="protein sequence ID" value="GHO97057.1"/>
    <property type="molecule type" value="Genomic_DNA"/>
</dbReference>
<keyword evidence="2" id="KW-0560">Oxidoreductase</keyword>
<dbReference type="AlphaFoldDB" id="A0A8J3N3H1"/>
<evidence type="ECO:0000313" key="2">
    <source>
        <dbReference type="EMBL" id="GHO97057.1"/>
    </source>
</evidence>
<proteinExistence type="predicted"/>
<dbReference type="Proteomes" id="UP000597444">
    <property type="component" value="Unassembled WGS sequence"/>
</dbReference>
<dbReference type="Pfam" id="PF00296">
    <property type="entry name" value="Bac_luciferase"/>
    <property type="match status" value="1"/>
</dbReference>
<dbReference type="RefSeq" id="WP_220207646.1">
    <property type="nucleotide sequence ID" value="NZ_BNJK01000001.1"/>
</dbReference>
<dbReference type="Gene3D" id="3.20.20.30">
    <property type="entry name" value="Luciferase-like domain"/>
    <property type="match status" value="1"/>
</dbReference>
<keyword evidence="2" id="KW-0503">Monooxygenase</keyword>
<name>A0A8J3N3H1_9CHLR</name>
<dbReference type="SUPFAM" id="SSF51679">
    <property type="entry name" value="Bacterial luciferase-like"/>
    <property type="match status" value="1"/>
</dbReference>
<comment type="caution">
    <text evidence="2">The sequence shown here is derived from an EMBL/GenBank/DDBJ whole genome shotgun (WGS) entry which is preliminary data.</text>
</comment>
<gene>
    <name evidence="2" type="ORF">KSF_071050</name>
</gene>
<protein>
    <submittedName>
        <fullName evidence="2">Putative monooxygenase (Luciferase-like)</fullName>
    </submittedName>
</protein>
<evidence type="ECO:0000259" key="1">
    <source>
        <dbReference type="Pfam" id="PF00296"/>
    </source>
</evidence>
<dbReference type="InterPro" id="IPR050564">
    <property type="entry name" value="F420-G6PD/mer"/>
</dbReference>
<dbReference type="PANTHER" id="PTHR43244">
    <property type="match status" value="1"/>
</dbReference>